<evidence type="ECO:0000313" key="4">
    <source>
        <dbReference type="EMBL" id="OSX60932.1"/>
    </source>
</evidence>
<protein>
    <recommendedName>
        <fullName evidence="3">Peptidase A1 domain-containing protein</fullName>
    </recommendedName>
</protein>
<dbReference type="RefSeq" id="XP_024337726.1">
    <property type="nucleotide sequence ID" value="XM_024488890.1"/>
</dbReference>
<dbReference type="GeneID" id="36333839"/>
<feature type="signal peptide" evidence="2">
    <location>
        <begin position="1"/>
        <end position="26"/>
    </location>
</feature>
<dbReference type="EMBL" id="KZ110599">
    <property type="protein sequence ID" value="OSX60932.1"/>
    <property type="molecule type" value="Genomic_DNA"/>
</dbReference>
<dbReference type="OrthoDB" id="660550at2759"/>
<keyword evidence="2" id="KW-0732">Signal</keyword>
<accession>A0A1X6MXF6</accession>
<reference evidence="4 5" key="1">
    <citation type="submission" date="2017-04" db="EMBL/GenBank/DDBJ databases">
        <title>Genome Sequence of the Model Brown-Rot Fungus Postia placenta SB12.</title>
        <authorList>
            <consortium name="DOE Joint Genome Institute"/>
            <person name="Gaskell J."/>
            <person name="Kersten P."/>
            <person name="Larrondo L.F."/>
            <person name="Canessa P."/>
            <person name="Martinez D."/>
            <person name="Hibbett D."/>
            <person name="Schmoll M."/>
            <person name="Kubicek C.P."/>
            <person name="Martinez A.T."/>
            <person name="Yadav J."/>
            <person name="Master E."/>
            <person name="Magnuson J.K."/>
            <person name="James T."/>
            <person name="Yaver D."/>
            <person name="Berka R."/>
            <person name="Labutti K."/>
            <person name="Lipzen A."/>
            <person name="Aerts A."/>
            <person name="Barry K."/>
            <person name="Henrissat B."/>
            <person name="Blanchette R."/>
            <person name="Grigoriev I."/>
            <person name="Cullen D."/>
        </authorList>
    </citation>
    <scope>NUCLEOTIDE SEQUENCE [LARGE SCALE GENOMIC DNA]</scope>
    <source>
        <strain evidence="4 5">MAD-698-R-SB12</strain>
    </source>
</reference>
<evidence type="ECO:0000256" key="2">
    <source>
        <dbReference type="SAM" id="SignalP"/>
    </source>
</evidence>
<keyword evidence="5" id="KW-1185">Reference proteome</keyword>
<dbReference type="InterPro" id="IPR021109">
    <property type="entry name" value="Peptidase_aspartic_dom_sf"/>
</dbReference>
<sequence>MLLQLRFKHSLPCILLGLLGAEQAAAVGTFKVPFKSSIVPSKLGSDDPSTSTQNPGLKVVTSVHAGDDQTFSDVLIDTGSGILWVGGQASESYTPGPYTRPLNTSFSIGYGTGGASGTAYLDRVTVGGATVSSQIIGAANFTEGFTLIEPINGILGLSPPGSNKGEVIGYNTTPTFVENLYSEGVIDNPIWGMYVAPLGEDGVAEGSGEITFGGVDESRITGEVVWLDNVPDDTKYYNCNASSLYWNNELLAPGPLYAQTDVGVLFLELPTYAFFSIYDSIPGATIDSYSALEGSLVLPNNLTLDSLPDLIIGVASLNFTFPASKYAVPRNLYSALNITDDAIHTWLGPNGIGSFAFGQKFLENAYTVYDCTYAILEKLTFSLTRLLSTNSSVESRKLGFANLA</sequence>
<dbReference type="Gene3D" id="2.40.70.10">
    <property type="entry name" value="Acid Proteases"/>
    <property type="match status" value="2"/>
</dbReference>
<dbReference type="InterPro" id="IPR033121">
    <property type="entry name" value="PEPTIDASE_A1"/>
</dbReference>
<dbReference type="CDD" id="cd05471">
    <property type="entry name" value="pepsin_like"/>
    <property type="match status" value="1"/>
</dbReference>
<dbReference type="PROSITE" id="PS51767">
    <property type="entry name" value="PEPTIDASE_A1"/>
    <property type="match status" value="1"/>
</dbReference>
<dbReference type="STRING" id="670580.A0A1X6MXF6"/>
<name>A0A1X6MXF6_9APHY</name>
<organism evidence="4 5">
    <name type="scientific">Postia placenta MAD-698-R-SB12</name>
    <dbReference type="NCBI Taxonomy" id="670580"/>
    <lineage>
        <taxon>Eukaryota</taxon>
        <taxon>Fungi</taxon>
        <taxon>Dikarya</taxon>
        <taxon>Basidiomycota</taxon>
        <taxon>Agaricomycotina</taxon>
        <taxon>Agaricomycetes</taxon>
        <taxon>Polyporales</taxon>
        <taxon>Adustoporiaceae</taxon>
        <taxon>Rhodonia</taxon>
    </lineage>
</organism>
<dbReference type="PANTHER" id="PTHR47966:SF51">
    <property type="entry name" value="BETA-SITE APP-CLEAVING ENZYME, ISOFORM A-RELATED"/>
    <property type="match status" value="1"/>
</dbReference>
<evidence type="ECO:0000259" key="3">
    <source>
        <dbReference type="PROSITE" id="PS51767"/>
    </source>
</evidence>
<feature type="domain" description="Peptidase A1" evidence="3">
    <location>
        <begin position="59"/>
        <end position="384"/>
    </location>
</feature>
<dbReference type="PRINTS" id="PR00792">
    <property type="entry name" value="PEPSIN"/>
</dbReference>
<comment type="similarity">
    <text evidence="1">Belongs to the peptidase A1 family.</text>
</comment>
<dbReference type="PANTHER" id="PTHR47966">
    <property type="entry name" value="BETA-SITE APP-CLEAVING ENZYME, ISOFORM A-RELATED"/>
    <property type="match status" value="1"/>
</dbReference>
<evidence type="ECO:0000313" key="5">
    <source>
        <dbReference type="Proteomes" id="UP000194127"/>
    </source>
</evidence>
<dbReference type="Pfam" id="PF00026">
    <property type="entry name" value="Asp"/>
    <property type="match status" value="1"/>
</dbReference>
<gene>
    <name evidence="4" type="ORF">POSPLADRAFT_1182107</name>
</gene>
<dbReference type="InterPro" id="IPR001461">
    <property type="entry name" value="Aspartic_peptidase_A1"/>
</dbReference>
<proteinExistence type="inferred from homology"/>
<evidence type="ECO:0000256" key="1">
    <source>
        <dbReference type="ARBA" id="ARBA00007447"/>
    </source>
</evidence>
<dbReference type="GO" id="GO:0004190">
    <property type="term" value="F:aspartic-type endopeptidase activity"/>
    <property type="evidence" value="ECO:0007669"/>
    <property type="project" value="InterPro"/>
</dbReference>
<dbReference type="GO" id="GO:0006508">
    <property type="term" value="P:proteolysis"/>
    <property type="evidence" value="ECO:0007669"/>
    <property type="project" value="InterPro"/>
</dbReference>
<dbReference type="InterPro" id="IPR034164">
    <property type="entry name" value="Pepsin-like_dom"/>
</dbReference>
<dbReference type="Proteomes" id="UP000194127">
    <property type="component" value="Unassembled WGS sequence"/>
</dbReference>
<feature type="chain" id="PRO_5013367150" description="Peptidase A1 domain-containing protein" evidence="2">
    <location>
        <begin position="27"/>
        <end position="404"/>
    </location>
</feature>
<dbReference type="AlphaFoldDB" id="A0A1X6MXF6"/>
<dbReference type="SUPFAM" id="SSF50630">
    <property type="entry name" value="Acid proteases"/>
    <property type="match status" value="1"/>
</dbReference>